<evidence type="ECO:0000256" key="1">
    <source>
        <dbReference type="SAM" id="MobiDB-lite"/>
    </source>
</evidence>
<gene>
    <name evidence="2" type="ORF">AXF42_Ash011386</name>
</gene>
<keyword evidence="3" id="KW-1185">Reference proteome</keyword>
<name>A0A2I0AEH5_9ASPA</name>
<proteinExistence type="predicted"/>
<dbReference type="InterPro" id="IPR036249">
    <property type="entry name" value="Thioredoxin-like_sf"/>
</dbReference>
<feature type="region of interest" description="Disordered" evidence="1">
    <location>
        <begin position="137"/>
        <end position="207"/>
    </location>
</feature>
<evidence type="ECO:0008006" key="4">
    <source>
        <dbReference type="Google" id="ProtNLM"/>
    </source>
</evidence>
<dbReference type="EMBL" id="KZ451988">
    <property type="protein sequence ID" value="PKA53906.1"/>
    <property type="molecule type" value="Genomic_DNA"/>
</dbReference>
<feature type="compositionally biased region" description="Basic and acidic residues" evidence="1">
    <location>
        <begin position="178"/>
        <end position="192"/>
    </location>
</feature>
<organism evidence="2 3">
    <name type="scientific">Apostasia shenzhenica</name>
    <dbReference type="NCBI Taxonomy" id="1088818"/>
    <lineage>
        <taxon>Eukaryota</taxon>
        <taxon>Viridiplantae</taxon>
        <taxon>Streptophyta</taxon>
        <taxon>Embryophyta</taxon>
        <taxon>Tracheophyta</taxon>
        <taxon>Spermatophyta</taxon>
        <taxon>Magnoliopsida</taxon>
        <taxon>Liliopsida</taxon>
        <taxon>Asparagales</taxon>
        <taxon>Orchidaceae</taxon>
        <taxon>Apostasioideae</taxon>
        <taxon>Apostasia</taxon>
    </lineage>
</organism>
<sequence length="381" mass="41521">MEASGAVFRRSIGLRSDNGEASLLFRKVSDGYRRRSVMIGKSWRSSAGFADDGHRLYYAVPTRCGGGGGVDGMRKEGKRRESLEKELSRELSVLYSTRFGVDGGEGITGELRAKMIAEAAEQLLAQLKELNANEKELKKKKKQEKESKKAAKMACAEEESSSSSSSESSDSDCDETFDLSRIRTDNVQDKLEGPPILPQLPECNEEPPTAECEAIKNIEQSHAALFQTETIHLPETKPKGNEELPGAESKYEEKIEQFHGALELDQAFCLNNSISSYASVVPTPLDKIEVCVGGKCKKSGAMELLQEFEKKIGIEGAVVGCKCMGKCRQGPNVRVMNHNMMPDELGETPQNPLCIGVGLDDVGTIVANFFSEKDVGLLAAA</sequence>
<dbReference type="STRING" id="1088818.A0A2I0AEH5"/>
<feature type="compositionally biased region" description="Basic and acidic residues" evidence="1">
    <location>
        <begin position="137"/>
        <end position="149"/>
    </location>
</feature>
<dbReference type="OrthoDB" id="913780at2759"/>
<evidence type="ECO:0000313" key="3">
    <source>
        <dbReference type="Proteomes" id="UP000236161"/>
    </source>
</evidence>
<protein>
    <recommendedName>
        <fullName evidence="4">Diacylglycerol O-acyltransferase 3, cytosolic</fullName>
    </recommendedName>
</protein>
<dbReference type="CDD" id="cd02980">
    <property type="entry name" value="TRX_Fd_family"/>
    <property type="match status" value="1"/>
</dbReference>
<evidence type="ECO:0000313" key="2">
    <source>
        <dbReference type="EMBL" id="PKA53906.1"/>
    </source>
</evidence>
<dbReference type="Proteomes" id="UP000236161">
    <property type="component" value="Unassembled WGS sequence"/>
</dbReference>
<dbReference type="SUPFAM" id="SSF52833">
    <property type="entry name" value="Thioredoxin-like"/>
    <property type="match status" value="1"/>
</dbReference>
<dbReference type="Gene3D" id="3.40.30.10">
    <property type="entry name" value="Glutaredoxin"/>
    <property type="match status" value="1"/>
</dbReference>
<reference evidence="2 3" key="1">
    <citation type="journal article" date="2017" name="Nature">
        <title>The Apostasia genome and the evolution of orchids.</title>
        <authorList>
            <person name="Zhang G.Q."/>
            <person name="Liu K.W."/>
            <person name="Li Z."/>
            <person name="Lohaus R."/>
            <person name="Hsiao Y.Y."/>
            <person name="Niu S.C."/>
            <person name="Wang J.Y."/>
            <person name="Lin Y.C."/>
            <person name="Xu Q."/>
            <person name="Chen L.J."/>
            <person name="Yoshida K."/>
            <person name="Fujiwara S."/>
            <person name="Wang Z.W."/>
            <person name="Zhang Y.Q."/>
            <person name="Mitsuda N."/>
            <person name="Wang M."/>
            <person name="Liu G.H."/>
            <person name="Pecoraro L."/>
            <person name="Huang H.X."/>
            <person name="Xiao X.J."/>
            <person name="Lin M."/>
            <person name="Wu X.Y."/>
            <person name="Wu W.L."/>
            <person name="Chen Y.Y."/>
            <person name="Chang S.B."/>
            <person name="Sakamoto S."/>
            <person name="Ohme-Takagi M."/>
            <person name="Yagi M."/>
            <person name="Zeng S.J."/>
            <person name="Shen C.Y."/>
            <person name="Yeh C.M."/>
            <person name="Luo Y.B."/>
            <person name="Tsai W.C."/>
            <person name="Van de Peer Y."/>
            <person name="Liu Z.J."/>
        </authorList>
    </citation>
    <scope>NUCLEOTIDE SEQUENCE [LARGE SCALE GENOMIC DNA]</scope>
    <source>
        <strain evidence="3">cv. Shenzhen</strain>
        <tissue evidence="2">Stem</tissue>
    </source>
</reference>
<accession>A0A2I0AEH5</accession>
<dbReference type="AlphaFoldDB" id="A0A2I0AEH5"/>